<comment type="similarity">
    <text evidence="2">Belongs to the glutamate-gated ion channel (TC 1.A.10.1) family.</text>
</comment>
<comment type="caution">
    <text evidence="11">The sequence shown here is derived from an EMBL/GenBank/DDBJ whole genome shotgun (WGS) entry which is preliminary data.</text>
</comment>
<evidence type="ECO:0000256" key="3">
    <source>
        <dbReference type="ARBA" id="ARBA00022475"/>
    </source>
</evidence>
<name>A0AAE1KW06_PETCI</name>
<dbReference type="Gene3D" id="1.10.287.70">
    <property type="match status" value="1"/>
</dbReference>
<dbReference type="PANTHER" id="PTHR42643:SF24">
    <property type="entry name" value="IONOTROPIC RECEPTOR 60A"/>
    <property type="match status" value="1"/>
</dbReference>
<evidence type="ECO:0000256" key="1">
    <source>
        <dbReference type="ARBA" id="ARBA00004651"/>
    </source>
</evidence>
<organism evidence="11 12">
    <name type="scientific">Petrolisthes cinctipes</name>
    <name type="common">Flat porcelain crab</name>
    <dbReference type="NCBI Taxonomy" id="88211"/>
    <lineage>
        <taxon>Eukaryota</taxon>
        <taxon>Metazoa</taxon>
        <taxon>Ecdysozoa</taxon>
        <taxon>Arthropoda</taxon>
        <taxon>Crustacea</taxon>
        <taxon>Multicrustacea</taxon>
        <taxon>Malacostraca</taxon>
        <taxon>Eumalacostraca</taxon>
        <taxon>Eucarida</taxon>
        <taxon>Decapoda</taxon>
        <taxon>Pleocyemata</taxon>
        <taxon>Anomura</taxon>
        <taxon>Galatheoidea</taxon>
        <taxon>Porcellanidae</taxon>
        <taxon>Petrolisthes</taxon>
    </lineage>
</organism>
<reference evidence="11" key="1">
    <citation type="submission" date="2023-10" db="EMBL/GenBank/DDBJ databases">
        <title>Genome assemblies of two species of porcelain crab, Petrolisthes cinctipes and Petrolisthes manimaculis (Anomura: Porcellanidae).</title>
        <authorList>
            <person name="Angst P."/>
        </authorList>
    </citation>
    <scope>NUCLEOTIDE SEQUENCE</scope>
    <source>
        <strain evidence="11">PB745_01</strain>
        <tissue evidence="11">Gill</tissue>
    </source>
</reference>
<keyword evidence="3" id="KW-1003">Cell membrane</keyword>
<keyword evidence="7" id="KW-0675">Receptor</keyword>
<evidence type="ECO:0000256" key="5">
    <source>
        <dbReference type="ARBA" id="ARBA00022989"/>
    </source>
</evidence>
<dbReference type="Proteomes" id="UP001286313">
    <property type="component" value="Unassembled WGS sequence"/>
</dbReference>
<proteinExistence type="inferred from homology"/>
<feature type="transmembrane region" description="Helical" evidence="9">
    <location>
        <begin position="62"/>
        <end position="84"/>
    </location>
</feature>
<dbReference type="GO" id="GO:0005886">
    <property type="term" value="C:plasma membrane"/>
    <property type="evidence" value="ECO:0007669"/>
    <property type="project" value="UniProtKB-SubCell"/>
</dbReference>
<dbReference type="AlphaFoldDB" id="A0AAE1KW06"/>
<comment type="subcellular location">
    <subcellularLocation>
        <location evidence="1">Cell membrane</location>
        <topology evidence="1">Multi-pass membrane protein</topology>
    </subcellularLocation>
</comment>
<dbReference type="GO" id="GO:0015276">
    <property type="term" value="F:ligand-gated monoatomic ion channel activity"/>
    <property type="evidence" value="ECO:0007669"/>
    <property type="project" value="InterPro"/>
</dbReference>
<dbReference type="EMBL" id="JAWQEG010000621">
    <property type="protein sequence ID" value="KAK3887601.1"/>
    <property type="molecule type" value="Genomic_DNA"/>
</dbReference>
<evidence type="ECO:0000313" key="12">
    <source>
        <dbReference type="Proteomes" id="UP001286313"/>
    </source>
</evidence>
<gene>
    <name evidence="11" type="ORF">Pcinc_008305</name>
</gene>
<evidence type="ECO:0000256" key="6">
    <source>
        <dbReference type="ARBA" id="ARBA00023136"/>
    </source>
</evidence>
<evidence type="ECO:0000259" key="10">
    <source>
        <dbReference type="Pfam" id="PF00060"/>
    </source>
</evidence>
<protein>
    <recommendedName>
        <fullName evidence="10">Ionotropic glutamate receptor C-terminal domain-containing protein</fullName>
    </recommendedName>
</protein>
<dbReference type="SUPFAM" id="SSF53850">
    <property type="entry name" value="Periplasmic binding protein-like II"/>
    <property type="match status" value="1"/>
</dbReference>
<evidence type="ECO:0000256" key="2">
    <source>
        <dbReference type="ARBA" id="ARBA00008685"/>
    </source>
</evidence>
<dbReference type="GO" id="GO:0050906">
    <property type="term" value="P:detection of stimulus involved in sensory perception"/>
    <property type="evidence" value="ECO:0007669"/>
    <property type="project" value="UniProtKB-ARBA"/>
</dbReference>
<dbReference type="InterPro" id="IPR052192">
    <property type="entry name" value="Insect_Ionotropic_Sensory_Rcpt"/>
</dbReference>
<sequence>MLGSGDADLAIANIFMVSLLGRSDYQHFSAPFHLSVTCVILRVPPPIPRWQSPSWPFRSDTWITLAVGLILSGPVIYVLAYVSAKSLGKEPFLKSLTSSYLHVFAMHLCEPLPREPSTNASRLSVAFLWLYVMVLGFSYSSNLIAFLTVLRQPRSIDTFKDLLDSGLPVVGLGPTHGYLMNTSENVYLKELGKKFVSMPTEPELLVKEGRAGYLTSFHNAEQFMAQINSEYSQPIVRTMKVN</sequence>
<keyword evidence="6 9" id="KW-0472">Membrane</keyword>
<keyword evidence="12" id="KW-1185">Reference proteome</keyword>
<evidence type="ECO:0000256" key="8">
    <source>
        <dbReference type="ARBA" id="ARBA00023180"/>
    </source>
</evidence>
<keyword evidence="5 9" id="KW-1133">Transmembrane helix</keyword>
<feature type="domain" description="Ionotropic glutamate receptor C-terminal" evidence="10">
    <location>
        <begin position="59"/>
        <end position="164"/>
    </location>
</feature>
<dbReference type="Pfam" id="PF00060">
    <property type="entry name" value="Lig_chan"/>
    <property type="match status" value="1"/>
</dbReference>
<keyword evidence="4 9" id="KW-0812">Transmembrane</keyword>
<evidence type="ECO:0000313" key="11">
    <source>
        <dbReference type="EMBL" id="KAK3887601.1"/>
    </source>
</evidence>
<evidence type="ECO:0000256" key="7">
    <source>
        <dbReference type="ARBA" id="ARBA00023170"/>
    </source>
</evidence>
<feature type="transmembrane region" description="Helical" evidence="9">
    <location>
        <begin position="128"/>
        <end position="150"/>
    </location>
</feature>
<evidence type="ECO:0000256" key="9">
    <source>
        <dbReference type="SAM" id="Phobius"/>
    </source>
</evidence>
<accession>A0AAE1KW06</accession>
<evidence type="ECO:0000256" key="4">
    <source>
        <dbReference type="ARBA" id="ARBA00022692"/>
    </source>
</evidence>
<dbReference type="InterPro" id="IPR001320">
    <property type="entry name" value="Iontro_rcpt_C"/>
</dbReference>
<keyword evidence="8" id="KW-0325">Glycoprotein</keyword>
<dbReference type="PANTHER" id="PTHR42643">
    <property type="entry name" value="IONOTROPIC RECEPTOR 20A-RELATED"/>
    <property type="match status" value="1"/>
</dbReference>